<gene>
    <name evidence="1" type="ORF">CC1G_13654</name>
</gene>
<dbReference type="STRING" id="240176.D6RJP9"/>
<accession>D6RJP9</accession>
<keyword evidence="2" id="KW-1185">Reference proteome</keyword>
<dbReference type="HOGENOM" id="CLU_1229862_0_0_1"/>
<dbReference type="EMBL" id="AACS02000001">
    <property type="protein sequence ID" value="EFI28628.1"/>
    <property type="molecule type" value="Genomic_DNA"/>
</dbReference>
<dbReference type="AlphaFoldDB" id="D6RJP9"/>
<dbReference type="KEGG" id="cci:CC1G_13654"/>
<dbReference type="OrthoDB" id="5549158at2759"/>
<dbReference type="GeneID" id="6013421"/>
<dbReference type="InParanoid" id="D6RJP9"/>
<dbReference type="OMA" id="MPTSNAH"/>
<sequence length="225" mass="25154">MSSDGHQIEQVGSFSLKTAPGILTSFHVRSLAEIGNSPFIDWEQYPKHQIRTALSMARDGKIVDLDVDRCLKILQPTTFLQVLWADLSAERNEIELCRRVATFVLAMPRNSQSPPLLPLFIHLFLPSLLHAMDNQKTQDPTVVELTSCIILSTLTAAFHLEWSMTTVLKDNRTILGASSSSMARRLANDLRNRRNGAASQAILQRLASSQVFVTNFPYFAPEFGN</sequence>
<dbReference type="VEuPathDB" id="FungiDB:CC1G_13654"/>
<organism evidence="1 2">
    <name type="scientific">Coprinopsis cinerea (strain Okayama-7 / 130 / ATCC MYA-4618 / FGSC 9003)</name>
    <name type="common">Inky cap fungus</name>
    <name type="synonym">Hormographiella aspergillata</name>
    <dbReference type="NCBI Taxonomy" id="240176"/>
    <lineage>
        <taxon>Eukaryota</taxon>
        <taxon>Fungi</taxon>
        <taxon>Dikarya</taxon>
        <taxon>Basidiomycota</taxon>
        <taxon>Agaricomycotina</taxon>
        <taxon>Agaricomycetes</taxon>
        <taxon>Agaricomycetidae</taxon>
        <taxon>Agaricales</taxon>
        <taxon>Agaricineae</taxon>
        <taxon>Psathyrellaceae</taxon>
        <taxon>Coprinopsis</taxon>
    </lineage>
</organism>
<reference evidence="1 2" key="1">
    <citation type="journal article" date="2010" name="Proc. Natl. Acad. Sci. U.S.A.">
        <title>Insights into evolution of multicellular fungi from the assembled chromosomes of the mushroom Coprinopsis cinerea (Coprinus cinereus).</title>
        <authorList>
            <person name="Stajich J.E."/>
            <person name="Wilke S.K."/>
            <person name="Ahren D."/>
            <person name="Au C.H."/>
            <person name="Birren B.W."/>
            <person name="Borodovsky M."/>
            <person name="Burns C."/>
            <person name="Canback B."/>
            <person name="Casselton L.A."/>
            <person name="Cheng C.K."/>
            <person name="Deng J."/>
            <person name="Dietrich F.S."/>
            <person name="Fargo D.C."/>
            <person name="Farman M.L."/>
            <person name="Gathman A.C."/>
            <person name="Goldberg J."/>
            <person name="Guigo R."/>
            <person name="Hoegger P.J."/>
            <person name="Hooker J.B."/>
            <person name="Huggins A."/>
            <person name="James T.Y."/>
            <person name="Kamada T."/>
            <person name="Kilaru S."/>
            <person name="Kodira C."/>
            <person name="Kues U."/>
            <person name="Kupfer D."/>
            <person name="Kwan H.S."/>
            <person name="Lomsadze A."/>
            <person name="Li W."/>
            <person name="Lilly W.W."/>
            <person name="Ma L.J."/>
            <person name="Mackey A.J."/>
            <person name="Manning G."/>
            <person name="Martin F."/>
            <person name="Muraguchi H."/>
            <person name="Natvig D.O."/>
            <person name="Palmerini H."/>
            <person name="Ramesh M.A."/>
            <person name="Rehmeyer C.J."/>
            <person name="Roe B.A."/>
            <person name="Shenoy N."/>
            <person name="Stanke M."/>
            <person name="Ter-Hovhannisyan V."/>
            <person name="Tunlid A."/>
            <person name="Velagapudi R."/>
            <person name="Vision T.J."/>
            <person name="Zeng Q."/>
            <person name="Zolan M.E."/>
            <person name="Pukkila P.J."/>
        </authorList>
    </citation>
    <scope>NUCLEOTIDE SEQUENCE [LARGE SCALE GENOMIC DNA]</scope>
    <source>
        <strain evidence="2">Okayama-7 / 130 / ATCC MYA-4618 / FGSC 9003</strain>
    </source>
</reference>
<dbReference type="eggNOG" id="ENOG502S7J1">
    <property type="taxonomic scope" value="Eukaryota"/>
</dbReference>
<protein>
    <submittedName>
        <fullName evidence="1">Uncharacterized protein</fullName>
    </submittedName>
</protein>
<evidence type="ECO:0000313" key="1">
    <source>
        <dbReference type="EMBL" id="EFI28628.1"/>
    </source>
</evidence>
<evidence type="ECO:0000313" key="2">
    <source>
        <dbReference type="Proteomes" id="UP000001861"/>
    </source>
</evidence>
<dbReference type="RefSeq" id="XP_002912122.1">
    <property type="nucleotide sequence ID" value="XM_002912076.1"/>
</dbReference>
<dbReference type="Proteomes" id="UP000001861">
    <property type="component" value="Unassembled WGS sequence"/>
</dbReference>
<comment type="caution">
    <text evidence="1">The sequence shown here is derived from an EMBL/GenBank/DDBJ whole genome shotgun (WGS) entry which is preliminary data.</text>
</comment>
<proteinExistence type="predicted"/>
<name>D6RJP9_COPC7</name>